<dbReference type="AlphaFoldDB" id="A0A192A803"/>
<dbReference type="EMBL" id="CP016024">
    <property type="protein sequence ID" value="ANJ76514.1"/>
    <property type="molecule type" value="Genomic_DNA"/>
</dbReference>
<geneLocation type="plasmid" evidence="2">
    <name>pri-1</name>
</geneLocation>
<dbReference type="GeneID" id="61529955"/>
<reference evidence="2" key="1">
    <citation type="submission" date="2016-06" db="EMBL/GenBank/DDBJ databases">
        <authorList>
            <person name="Xu Y."/>
            <person name="Nagy A."/>
            <person name="Yan X."/>
            <person name="Kim S.W."/>
            <person name="Haley B."/>
            <person name="Liu N.T."/>
            <person name="Nou X."/>
        </authorList>
    </citation>
    <scope>NUCLEOTIDE SEQUENCE [LARGE SCALE GENOMIC DNA]</scope>
    <source>
        <strain evidence="2">ATCC 49129</strain>
        <plasmid evidence="2">pri-1</plasmid>
    </source>
</reference>
<dbReference type="Proteomes" id="UP000078572">
    <property type="component" value="Plasmid pRI-1"/>
</dbReference>
<accession>A0A192A803</accession>
<keyword evidence="1" id="KW-0614">Plasmid</keyword>
<evidence type="ECO:0000313" key="2">
    <source>
        <dbReference type="Proteomes" id="UP000078572"/>
    </source>
</evidence>
<dbReference type="OrthoDB" id="5917942at2"/>
<keyword evidence="2" id="KW-1185">Reference proteome</keyword>
<evidence type="ECO:0000313" key="1">
    <source>
        <dbReference type="EMBL" id="ANJ76514.1"/>
    </source>
</evidence>
<dbReference type="RefSeq" id="WP_024979550.1">
    <property type="nucleotide sequence ID" value="NZ_CP016024.1"/>
</dbReference>
<gene>
    <name evidence="1" type="ORF">A9Y76_28415</name>
</gene>
<sequence>MRETGNGTGSKEQHSFQSVLRERIIEHVFVGEALRRLWQLGVAEVEVLRSEFDAGGYDVVFSYKDVVRHVQLKSAIEGGKTNEVSVSLKLAEKPSGCVLWIIVDDQLDFRGYRWFGGQPGQALPDIGGKRQARQTRANKDGVKADRSGHRILRRGDFERLASLDAVLQRLFGELLPPFGTSAVGAHDDR</sequence>
<evidence type="ECO:0008006" key="3">
    <source>
        <dbReference type="Google" id="ProtNLM"/>
    </source>
</evidence>
<protein>
    <recommendedName>
        <fullName evidence="3">DUF4365 domain-containing protein</fullName>
    </recommendedName>
</protein>
<name>A0A192A803_9RALS</name>
<organism evidence="1 2">
    <name type="scientific">Ralstonia insidiosa</name>
    <dbReference type="NCBI Taxonomy" id="190721"/>
    <lineage>
        <taxon>Bacteria</taxon>
        <taxon>Pseudomonadati</taxon>
        <taxon>Pseudomonadota</taxon>
        <taxon>Betaproteobacteria</taxon>
        <taxon>Burkholderiales</taxon>
        <taxon>Burkholderiaceae</taxon>
        <taxon>Ralstonia</taxon>
    </lineage>
</organism>
<proteinExistence type="predicted"/>